<dbReference type="InterPro" id="IPR003599">
    <property type="entry name" value="Ig_sub"/>
</dbReference>
<dbReference type="PROSITE" id="PS50835">
    <property type="entry name" value="IG_LIKE"/>
    <property type="match status" value="2"/>
</dbReference>
<accession>A0ABM1RUA9</accession>
<gene>
    <name evidence="4" type="primary">LOC111083043</name>
</gene>
<keyword evidence="3" id="KW-1185">Reference proteome</keyword>
<reference evidence="4" key="1">
    <citation type="submission" date="2025-08" db="UniProtKB">
        <authorList>
            <consortium name="RefSeq"/>
        </authorList>
    </citation>
    <scope>IDENTIFICATION</scope>
    <source>
        <tissue evidence="4">Muscle</tissue>
    </source>
</reference>
<dbReference type="InterPro" id="IPR003598">
    <property type="entry name" value="Ig_sub2"/>
</dbReference>
<dbReference type="GeneID" id="111083043"/>
<name>A0ABM1RUA9_LIMPO</name>
<organism evidence="3 4">
    <name type="scientific">Limulus polyphemus</name>
    <name type="common">Atlantic horseshoe crab</name>
    <dbReference type="NCBI Taxonomy" id="6850"/>
    <lineage>
        <taxon>Eukaryota</taxon>
        <taxon>Metazoa</taxon>
        <taxon>Ecdysozoa</taxon>
        <taxon>Arthropoda</taxon>
        <taxon>Chelicerata</taxon>
        <taxon>Merostomata</taxon>
        <taxon>Xiphosura</taxon>
        <taxon>Limulidae</taxon>
        <taxon>Limulus</taxon>
    </lineage>
</organism>
<dbReference type="PANTHER" id="PTHR10075">
    <property type="entry name" value="BASIGIN RELATED"/>
    <property type="match status" value="1"/>
</dbReference>
<dbReference type="InterPro" id="IPR013098">
    <property type="entry name" value="Ig_I-set"/>
</dbReference>
<dbReference type="SMART" id="SM00408">
    <property type="entry name" value="IGc2"/>
    <property type="match status" value="2"/>
</dbReference>
<dbReference type="InterPro" id="IPR036179">
    <property type="entry name" value="Ig-like_dom_sf"/>
</dbReference>
<dbReference type="InterPro" id="IPR013783">
    <property type="entry name" value="Ig-like_fold"/>
</dbReference>
<feature type="domain" description="Ig-like" evidence="2">
    <location>
        <begin position="109"/>
        <end position="195"/>
    </location>
</feature>
<evidence type="ECO:0000313" key="4">
    <source>
        <dbReference type="RefSeq" id="XP_022234964.1"/>
    </source>
</evidence>
<feature type="non-terminal residue" evidence="4">
    <location>
        <position position="1"/>
    </location>
</feature>
<dbReference type="Gene3D" id="2.60.40.10">
    <property type="entry name" value="Immunoglobulins"/>
    <property type="match status" value="3"/>
</dbReference>
<dbReference type="Pfam" id="PF07679">
    <property type="entry name" value="I-set"/>
    <property type="match status" value="2"/>
</dbReference>
<dbReference type="RefSeq" id="XP_022234964.1">
    <property type="nucleotide sequence ID" value="XM_022379256.1"/>
</dbReference>
<dbReference type="SMART" id="SM00409">
    <property type="entry name" value="IG"/>
    <property type="match status" value="2"/>
</dbReference>
<dbReference type="CDD" id="cd00096">
    <property type="entry name" value="Ig"/>
    <property type="match status" value="1"/>
</dbReference>
<proteinExistence type="predicted"/>
<keyword evidence="1" id="KW-0393">Immunoglobulin domain</keyword>
<sequence length="253" mass="28059">FFNYFSQLLDPKEKIDPSITSNQQLVSVNKGETTYLPCAAQGQPPPTYTWFKIKGSQRERIHSSPKLQRLHGSLRIYRVELEDEGRYLCVVNNSLGEDYTQVEVKVLVPLQVRVEPHSLLVLSGGLATLTCSIAGHPIDSIVWTKNFRPLVTNGRVILRGKEVLHIKSVQKEDQGMYQCFVYSQGGSQQATAQLVVGGGLQLPVTGRQQVFPNGTLVIHQVARDSDQGKYTCTAKNIEGASDHQSVNVIIISK</sequence>
<feature type="domain" description="Ig-like" evidence="2">
    <location>
        <begin position="17"/>
        <end position="105"/>
    </location>
</feature>
<evidence type="ECO:0000313" key="3">
    <source>
        <dbReference type="Proteomes" id="UP000694941"/>
    </source>
</evidence>
<dbReference type="PANTHER" id="PTHR10075:SF100">
    <property type="entry name" value="FASCICLIN-2"/>
    <property type="match status" value="1"/>
</dbReference>
<dbReference type="Proteomes" id="UP000694941">
    <property type="component" value="Unplaced"/>
</dbReference>
<evidence type="ECO:0000259" key="2">
    <source>
        <dbReference type="PROSITE" id="PS50835"/>
    </source>
</evidence>
<protein>
    <submittedName>
        <fullName evidence="4">Brother of CDO-like</fullName>
    </submittedName>
</protein>
<dbReference type="InterPro" id="IPR007110">
    <property type="entry name" value="Ig-like_dom"/>
</dbReference>
<evidence type="ECO:0000256" key="1">
    <source>
        <dbReference type="ARBA" id="ARBA00023319"/>
    </source>
</evidence>
<dbReference type="SUPFAM" id="SSF48726">
    <property type="entry name" value="Immunoglobulin"/>
    <property type="match status" value="3"/>
</dbReference>